<dbReference type="Proteomes" id="UP001501536">
    <property type="component" value="Unassembled WGS sequence"/>
</dbReference>
<name>A0ABP7DUZ0_9MICC</name>
<dbReference type="Pfam" id="PF00126">
    <property type="entry name" value="HTH_1"/>
    <property type="match status" value="1"/>
</dbReference>
<evidence type="ECO:0000256" key="1">
    <source>
        <dbReference type="ARBA" id="ARBA00009437"/>
    </source>
</evidence>
<dbReference type="Gene3D" id="3.40.190.10">
    <property type="entry name" value="Periplasmic binding protein-like II"/>
    <property type="match status" value="2"/>
</dbReference>
<reference evidence="7" key="1">
    <citation type="journal article" date="2019" name="Int. J. Syst. Evol. Microbiol.">
        <title>The Global Catalogue of Microorganisms (GCM) 10K type strain sequencing project: providing services to taxonomists for standard genome sequencing and annotation.</title>
        <authorList>
            <consortium name="The Broad Institute Genomics Platform"/>
            <consortium name="The Broad Institute Genome Sequencing Center for Infectious Disease"/>
            <person name="Wu L."/>
            <person name="Ma J."/>
        </authorList>
    </citation>
    <scope>NUCLEOTIDE SEQUENCE [LARGE SCALE GENOMIC DNA]</scope>
    <source>
        <strain evidence="7">JCM 16961</strain>
    </source>
</reference>
<evidence type="ECO:0000313" key="6">
    <source>
        <dbReference type="EMBL" id="GAA3710653.1"/>
    </source>
</evidence>
<dbReference type="SUPFAM" id="SSF46785">
    <property type="entry name" value="Winged helix' DNA-binding domain"/>
    <property type="match status" value="1"/>
</dbReference>
<evidence type="ECO:0000256" key="2">
    <source>
        <dbReference type="ARBA" id="ARBA00023015"/>
    </source>
</evidence>
<keyword evidence="2" id="KW-0805">Transcription regulation</keyword>
<dbReference type="EMBL" id="BAABCJ010000006">
    <property type="protein sequence ID" value="GAA3710653.1"/>
    <property type="molecule type" value="Genomic_DNA"/>
</dbReference>
<feature type="domain" description="HTH lysR-type" evidence="5">
    <location>
        <begin position="1"/>
        <end position="58"/>
    </location>
</feature>
<keyword evidence="4" id="KW-0804">Transcription</keyword>
<accession>A0ABP7DUZ0</accession>
<dbReference type="InterPro" id="IPR005119">
    <property type="entry name" value="LysR_subst-bd"/>
</dbReference>
<dbReference type="PANTHER" id="PTHR30346:SF29">
    <property type="entry name" value="LYSR SUBSTRATE-BINDING"/>
    <property type="match status" value="1"/>
</dbReference>
<evidence type="ECO:0000256" key="4">
    <source>
        <dbReference type="ARBA" id="ARBA00023163"/>
    </source>
</evidence>
<dbReference type="InterPro" id="IPR000847">
    <property type="entry name" value="LysR_HTH_N"/>
</dbReference>
<comment type="caution">
    <text evidence="6">The sequence shown here is derived from an EMBL/GenBank/DDBJ whole genome shotgun (WGS) entry which is preliminary data.</text>
</comment>
<dbReference type="SUPFAM" id="SSF53850">
    <property type="entry name" value="Periplasmic binding protein-like II"/>
    <property type="match status" value="1"/>
</dbReference>
<dbReference type="Pfam" id="PF03466">
    <property type="entry name" value="LysR_substrate"/>
    <property type="match status" value="1"/>
</dbReference>
<dbReference type="PANTHER" id="PTHR30346">
    <property type="entry name" value="TRANSCRIPTIONAL DUAL REGULATOR HCAR-RELATED"/>
    <property type="match status" value="1"/>
</dbReference>
<keyword evidence="3" id="KW-0238">DNA-binding</keyword>
<keyword evidence="7" id="KW-1185">Reference proteome</keyword>
<protein>
    <submittedName>
        <fullName evidence="6">LysR family transcriptional regulator</fullName>
    </submittedName>
</protein>
<organism evidence="6 7">
    <name type="scientific">Zhihengliuella alba</name>
    <dbReference type="NCBI Taxonomy" id="547018"/>
    <lineage>
        <taxon>Bacteria</taxon>
        <taxon>Bacillati</taxon>
        <taxon>Actinomycetota</taxon>
        <taxon>Actinomycetes</taxon>
        <taxon>Micrococcales</taxon>
        <taxon>Micrococcaceae</taxon>
        <taxon>Zhihengliuella</taxon>
    </lineage>
</organism>
<proteinExistence type="inferred from homology"/>
<dbReference type="Gene3D" id="1.10.10.10">
    <property type="entry name" value="Winged helix-like DNA-binding domain superfamily/Winged helix DNA-binding domain"/>
    <property type="match status" value="1"/>
</dbReference>
<sequence length="305" mass="33170">MIDQRLLTLRAFAMCGTVSATAELTGYSRSAISAQLRELQQSLGMRLLVKDGRGLRLTSTGRYLVNQTDSLVTEWDRIRSEALTAGGQTQRRFGIGGFSTAASSLLAPLASELRTSRPDVQVQMVEASPERCFDLLLTERIDLAVVVAMQAASHVDGDPRFELTPLLDDPLDVMVPSAHPLAERETVRLEDLAQEPWITAAPGSTYHTLFTAAFTAVGVTPRIEHEAIEWETATAWVGAGLGIGLVPRLFRLGAAENVTRLHLEGPWQPTRRIIAAVRSGTQDSPLVRSSLECLKATARGILSRS</sequence>
<evidence type="ECO:0000256" key="3">
    <source>
        <dbReference type="ARBA" id="ARBA00023125"/>
    </source>
</evidence>
<dbReference type="PROSITE" id="PS50931">
    <property type="entry name" value="HTH_LYSR"/>
    <property type="match status" value="1"/>
</dbReference>
<dbReference type="RefSeq" id="WP_344885300.1">
    <property type="nucleotide sequence ID" value="NZ_BAABCJ010000006.1"/>
</dbReference>
<evidence type="ECO:0000259" key="5">
    <source>
        <dbReference type="PROSITE" id="PS50931"/>
    </source>
</evidence>
<dbReference type="InterPro" id="IPR036390">
    <property type="entry name" value="WH_DNA-bd_sf"/>
</dbReference>
<evidence type="ECO:0000313" key="7">
    <source>
        <dbReference type="Proteomes" id="UP001501536"/>
    </source>
</evidence>
<dbReference type="CDD" id="cd08423">
    <property type="entry name" value="PBP2_LTTR_like_6"/>
    <property type="match status" value="1"/>
</dbReference>
<gene>
    <name evidence="6" type="ORF">GCM10022377_25310</name>
</gene>
<comment type="similarity">
    <text evidence="1">Belongs to the LysR transcriptional regulatory family.</text>
</comment>
<dbReference type="InterPro" id="IPR036388">
    <property type="entry name" value="WH-like_DNA-bd_sf"/>
</dbReference>